<reference evidence="1" key="1">
    <citation type="submission" date="2022-07" db="EMBL/GenBank/DDBJ databases">
        <title>Phylogenomic reconstructions and comparative analyses of Kickxellomycotina fungi.</title>
        <authorList>
            <person name="Reynolds N.K."/>
            <person name="Stajich J.E."/>
            <person name="Barry K."/>
            <person name="Grigoriev I.V."/>
            <person name="Crous P."/>
            <person name="Smith M.E."/>
        </authorList>
    </citation>
    <scope>NUCLEOTIDE SEQUENCE</scope>
    <source>
        <strain evidence="1">NBRC 105414</strain>
    </source>
</reference>
<sequence length="250" mass="27267">MVLKVAAQSGFNICGDGMVLIPDGATAEPAPSIKLSALRGMRFRLCPKPGAKYVEVYNARGARAEFCCYGMSFLDLRRDAARLHGVKGEVFLAKKGEISNNNNTVAVYMAHNGREFSFPAAGTVRDLKVTAQTSFRIYGDGMMLVPDGAAAEPAASANLSTFRGTRFRLCPRPGARYIEVYNERNARAEFCCYGMSFLDLRRDAARMYGIRGDVVLRELVTMGRPGARVANHNARVTAGRVSSYVVMSGR</sequence>
<evidence type="ECO:0000313" key="1">
    <source>
        <dbReference type="EMBL" id="KAJ2783523.1"/>
    </source>
</evidence>
<accession>A0A9W8HGJ9</accession>
<organism evidence="1 2">
    <name type="scientific">Coemansia javaensis</name>
    <dbReference type="NCBI Taxonomy" id="2761396"/>
    <lineage>
        <taxon>Eukaryota</taxon>
        <taxon>Fungi</taxon>
        <taxon>Fungi incertae sedis</taxon>
        <taxon>Zoopagomycota</taxon>
        <taxon>Kickxellomycotina</taxon>
        <taxon>Kickxellomycetes</taxon>
        <taxon>Kickxellales</taxon>
        <taxon>Kickxellaceae</taxon>
        <taxon>Coemansia</taxon>
    </lineage>
</organism>
<dbReference type="Proteomes" id="UP001140217">
    <property type="component" value="Unassembled WGS sequence"/>
</dbReference>
<protein>
    <submittedName>
        <fullName evidence="1">Uncharacterized protein</fullName>
    </submittedName>
</protein>
<proteinExistence type="predicted"/>
<keyword evidence="2" id="KW-1185">Reference proteome</keyword>
<evidence type="ECO:0000313" key="2">
    <source>
        <dbReference type="Proteomes" id="UP001140217"/>
    </source>
</evidence>
<name>A0A9W8HGJ9_9FUNG</name>
<dbReference type="EMBL" id="JANBUL010000045">
    <property type="protein sequence ID" value="KAJ2783523.1"/>
    <property type="molecule type" value="Genomic_DNA"/>
</dbReference>
<dbReference type="AlphaFoldDB" id="A0A9W8HGJ9"/>
<gene>
    <name evidence="1" type="ORF">H4R18_001656</name>
</gene>
<comment type="caution">
    <text evidence="1">The sequence shown here is derived from an EMBL/GenBank/DDBJ whole genome shotgun (WGS) entry which is preliminary data.</text>
</comment>